<dbReference type="Proteomes" id="UP000092993">
    <property type="component" value="Unassembled WGS sequence"/>
</dbReference>
<sequence>MSTARWEAILHSTWQAYILHQQNEIFDGISRRYLFPTLPVGQRRRSISLRKIQKMATAGHIFVEVSSILLHTGRA</sequence>
<protein>
    <submittedName>
        <fullName evidence="1">Uncharacterized protein</fullName>
    </submittedName>
</protein>
<reference evidence="1 2" key="1">
    <citation type="submission" date="2016-03" db="EMBL/GenBank/DDBJ databases">
        <title>Whole genome sequencing of Grifola frondosa 9006-11.</title>
        <authorList>
            <person name="Min B."/>
            <person name="Park H."/>
            <person name="Kim J.-G."/>
            <person name="Cho H."/>
            <person name="Oh Y.-L."/>
            <person name="Kong W.-S."/>
            <person name="Choi I.-G."/>
        </authorList>
    </citation>
    <scope>NUCLEOTIDE SEQUENCE [LARGE SCALE GENOMIC DNA]</scope>
    <source>
        <strain evidence="1 2">9006-11</strain>
    </source>
</reference>
<name>A0A1C7MIR0_GRIFR</name>
<comment type="caution">
    <text evidence="1">The sequence shown here is derived from an EMBL/GenBank/DDBJ whole genome shotgun (WGS) entry which is preliminary data.</text>
</comment>
<accession>A0A1C7MIR0</accession>
<keyword evidence="2" id="KW-1185">Reference proteome</keyword>
<evidence type="ECO:0000313" key="2">
    <source>
        <dbReference type="Proteomes" id="UP000092993"/>
    </source>
</evidence>
<dbReference type="OrthoDB" id="2802652at2759"/>
<evidence type="ECO:0000313" key="1">
    <source>
        <dbReference type="EMBL" id="OBZ76246.1"/>
    </source>
</evidence>
<organism evidence="1 2">
    <name type="scientific">Grifola frondosa</name>
    <name type="common">Maitake</name>
    <name type="synonym">Polyporus frondosus</name>
    <dbReference type="NCBI Taxonomy" id="5627"/>
    <lineage>
        <taxon>Eukaryota</taxon>
        <taxon>Fungi</taxon>
        <taxon>Dikarya</taxon>
        <taxon>Basidiomycota</taxon>
        <taxon>Agaricomycotina</taxon>
        <taxon>Agaricomycetes</taxon>
        <taxon>Polyporales</taxon>
        <taxon>Grifolaceae</taxon>
        <taxon>Grifola</taxon>
    </lineage>
</organism>
<proteinExistence type="predicted"/>
<dbReference type="AlphaFoldDB" id="A0A1C7MIR0"/>
<dbReference type="EMBL" id="LUGG01000003">
    <property type="protein sequence ID" value="OBZ76246.1"/>
    <property type="molecule type" value="Genomic_DNA"/>
</dbReference>
<gene>
    <name evidence="1" type="ORF">A0H81_02951</name>
</gene>